<feature type="domain" description="Ricin B lectin" evidence="1">
    <location>
        <begin position="108"/>
        <end position="158"/>
    </location>
</feature>
<reference evidence="2" key="1">
    <citation type="journal article" date="2014" name="Int. J. Syst. Evol. Microbiol.">
        <title>Complete genome sequence of Corynebacterium casei LMG S-19264T (=DSM 44701T), isolated from a smear-ripened cheese.</title>
        <authorList>
            <consortium name="US DOE Joint Genome Institute (JGI-PGF)"/>
            <person name="Walter F."/>
            <person name="Albersmeier A."/>
            <person name="Kalinowski J."/>
            <person name="Ruckert C."/>
        </authorList>
    </citation>
    <scope>NUCLEOTIDE SEQUENCE</scope>
    <source>
        <strain evidence="2">VKM Ac-1321</strain>
    </source>
</reference>
<protein>
    <recommendedName>
        <fullName evidence="1">Ricin B lectin domain-containing protein</fullName>
    </recommendedName>
</protein>
<comment type="caution">
    <text evidence="2">The sequence shown here is derived from an EMBL/GenBank/DDBJ whole genome shotgun (WGS) entry which is preliminary data.</text>
</comment>
<dbReference type="CDD" id="cd00161">
    <property type="entry name" value="beta-trefoil_Ricin-like"/>
    <property type="match status" value="1"/>
</dbReference>
<dbReference type="InterPro" id="IPR000772">
    <property type="entry name" value="Ricin_B_lectin"/>
</dbReference>
<dbReference type="InterPro" id="IPR035992">
    <property type="entry name" value="Ricin_B-like_lectins"/>
</dbReference>
<evidence type="ECO:0000313" key="2">
    <source>
        <dbReference type="EMBL" id="GLL06091.1"/>
    </source>
</evidence>
<organism evidence="2 3">
    <name type="scientific">Dactylosporangium matsuzakiense</name>
    <dbReference type="NCBI Taxonomy" id="53360"/>
    <lineage>
        <taxon>Bacteria</taxon>
        <taxon>Bacillati</taxon>
        <taxon>Actinomycetota</taxon>
        <taxon>Actinomycetes</taxon>
        <taxon>Micromonosporales</taxon>
        <taxon>Micromonosporaceae</taxon>
        <taxon>Dactylosporangium</taxon>
    </lineage>
</organism>
<evidence type="ECO:0000313" key="3">
    <source>
        <dbReference type="Proteomes" id="UP001143480"/>
    </source>
</evidence>
<dbReference type="Proteomes" id="UP001143480">
    <property type="component" value="Unassembled WGS sequence"/>
</dbReference>
<keyword evidence="3" id="KW-1185">Reference proteome</keyword>
<dbReference type="Pfam" id="PF14200">
    <property type="entry name" value="RicinB_lectin_2"/>
    <property type="match status" value="1"/>
</dbReference>
<gene>
    <name evidence="2" type="ORF">GCM10017581_078390</name>
</gene>
<dbReference type="Gene3D" id="2.80.10.50">
    <property type="match status" value="3"/>
</dbReference>
<reference evidence="2" key="2">
    <citation type="submission" date="2023-01" db="EMBL/GenBank/DDBJ databases">
        <authorList>
            <person name="Sun Q."/>
            <person name="Evtushenko L."/>
        </authorList>
    </citation>
    <scope>NUCLEOTIDE SEQUENCE</scope>
    <source>
        <strain evidence="2">VKM Ac-1321</strain>
    </source>
</reference>
<proteinExistence type="predicted"/>
<dbReference type="EMBL" id="BSFP01000067">
    <property type="protein sequence ID" value="GLL06091.1"/>
    <property type="molecule type" value="Genomic_DNA"/>
</dbReference>
<dbReference type="SUPFAM" id="SSF50370">
    <property type="entry name" value="Ricin B-like lectins"/>
    <property type="match status" value="1"/>
</dbReference>
<accession>A0A9W6KQ25</accession>
<dbReference type="AlphaFoldDB" id="A0A9W6KQ25"/>
<dbReference type="PROSITE" id="PS50231">
    <property type="entry name" value="RICIN_B_LECTIN"/>
    <property type="match status" value="1"/>
</dbReference>
<evidence type="ECO:0000259" key="1">
    <source>
        <dbReference type="Pfam" id="PF14200"/>
    </source>
</evidence>
<sequence length="217" mass="23529">MAMHMNIRSSSWLGRIITAAATLVVATMVVLVPGPAAQADTPNSVIGVRYSDWFTSGYRCLDVRQQDGPQQPNARIQLWDCSGALEQQWRSHLYGYAPPAGEFGIQRALYQIINLRSQQCMEVRDGSTASGAAVDQYPCGSGSIDAIAAQLWMVTPVTSPPGWPTYNVSPYSAYRVGLYKCLDATGGQTGNGTMIQQWTCTGRSNQQLVSWGTLLAS</sequence>
<name>A0A9W6KQ25_9ACTN</name>